<evidence type="ECO:0000313" key="3">
    <source>
        <dbReference type="EMBL" id="AJI24313.1"/>
    </source>
</evidence>
<feature type="domain" description="Calcineurin-like phosphoesterase" evidence="2">
    <location>
        <begin position="3"/>
        <end position="191"/>
    </location>
</feature>
<dbReference type="GO" id="GO:0005737">
    <property type="term" value="C:cytoplasm"/>
    <property type="evidence" value="ECO:0007669"/>
    <property type="project" value="TreeGrafter"/>
</dbReference>
<name>A0A0B6AUC0_PRIM2</name>
<dbReference type="GO" id="GO:0016791">
    <property type="term" value="F:phosphatase activity"/>
    <property type="evidence" value="ECO:0007669"/>
    <property type="project" value="TreeGrafter"/>
</dbReference>
<dbReference type="PIRSF" id="PIRSF000883">
    <property type="entry name" value="Pesterase_MJ0912"/>
    <property type="match status" value="1"/>
</dbReference>
<gene>
    <name evidence="3" type="ORF">BG04_4697</name>
</gene>
<dbReference type="InterPro" id="IPR029052">
    <property type="entry name" value="Metallo-depent_PP-like"/>
</dbReference>
<dbReference type="InterPro" id="IPR011152">
    <property type="entry name" value="Pesterase_MJ0912"/>
</dbReference>
<sequence length="246" mass="27859">MDKIAVISDIHGNLPALEAVLADIQQRDIHRIICLGDLVGKGPDSSKVIDIIKEKCEVTVMGNWDDFITKPAEFEALKWHQKKLSSAQEAYLKELPFSVEFMMSGKLIRMFHASPRSLYDRIQPWDSLEKRLSLFANTEYTENIKGSREPDVICYGDVHNAFIQHIKGKTLCNVGSVGNPLDLPQASYLILGGKDQDESPSSFSIQFVRIPYDIEKAIELARAVEMPDFEPYVQELKTARYRGLKN</sequence>
<proteinExistence type="inferred from homology"/>
<comment type="similarity">
    <text evidence="1">Belongs to the metallophosphoesterase superfamily. YfcE family.</text>
</comment>
<dbReference type="AlphaFoldDB" id="A0A0B6AUC0"/>
<dbReference type="KEGG" id="bmeg:BG04_4697"/>
<dbReference type="InterPro" id="IPR050126">
    <property type="entry name" value="Ap4A_hydrolase"/>
</dbReference>
<reference evidence="3 4" key="1">
    <citation type="journal article" date="2015" name="Genome Announc.">
        <title>Complete genome sequences for 35 biothreat assay-relevant bacillus species.</title>
        <authorList>
            <person name="Johnson S.L."/>
            <person name="Daligault H.E."/>
            <person name="Davenport K.W."/>
            <person name="Jaissle J."/>
            <person name="Frey K.G."/>
            <person name="Ladner J.T."/>
            <person name="Broomall S.M."/>
            <person name="Bishop-Lilly K.A."/>
            <person name="Bruce D.C."/>
            <person name="Gibbons H.S."/>
            <person name="Coyne S.R."/>
            <person name="Lo C.C."/>
            <person name="Meincke L."/>
            <person name="Munk A.C."/>
            <person name="Koroleva G.I."/>
            <person name="Rosenzweig C.N."/>
            <person name="Palacios G.F."/>
            <person name="Redden C.L."/>
            <person name="Minogue T.D."/>
            <person name="Chain P.S."/>
        </authorList>
    </citation>
    <scope>NUCLEOTIDE SEQUENCE [LARGE SCALE GENOMIC DNA]</scope>
    <source>
        <strain evidence="4">ATCC 14581 / DSM 32 / JCM 2506 / NBRC 15308 / NCIMB 9376 / NCTC 10342 / NRRL B-14308 / VKM B-512</strain>
    </source>
</reference>
<dbReference type="RefSeq" id="WP_034652129.1">
    <property type="nucleotide sequence ID" value="NZ_BCVB01000004.1"/>
</dbReference>
<dbReference type="InterPro" id="IPR024654">
    <property type="entry name" value="Calcineurin-like_PHP_lpxH"/>
</dbReference>
<dbReference type="EMBL" id="CP009920">
    <property type="protein sequence ID" value="AJI24313.1"/>
    <property type="molecule type" value="Genomic_DNA"/>
</dbReference>
<organism evidence="3 4">
    <name type="scientific">Priestia megaterium (strain ATCC 14581 / DSM 32 / CCUG 1817 / JCM 2506 / NBRC 15308 / NCIMB 9376 / NCTC 10342 / NRRL B-14308 / VKM B-512 / Ford 19)</name>
    <name type="common">Bacillus megaterium</name>
    <dbReference type="NCBI Taxonomy" id="1348623"/>
    <lineage>
        <taxon>Bacteria</taxon>
        <taxon>Bacillati</taxon>
        <taxon>Bacillota</taxon>
        <taxon>Bacilli</taxon>
        <taxon>Bacillales</taxon>
        <taxon>Bacillaceae</taxon>
        <taxon>Priestia</taxon>
    </lineage>
</organism>
<dbReference type="HOGENOM" id="CLU_074761_0_1_9"/>
<dbReference type="SUPFAM" id="SSF56300">
    <property type="entry name" value="Metallo-dependent phosphatases"/>
    <property type="match status" value="1"/>
</dbReference>
<dbReference type="PANTHER" id="PTHR42850">
    <property type="entry name" value="METALLOPHOSPHOESTERASE"/>
    <property type="match status" value="1"/>
</dbReference>
<evidence type="ECO:0000256" key="1">
    <source>
        <dbReference type="ARBA" id="ARBA00008950"/>
    </source>
</evidence>
<dbReference type="PANTHER" id="PTHR42850:SF2">
    <property type="entry name" value="BLL5683 PROTEIN"/>
    <property type="match status" value="1"/>
</dbReference>
<protein>
    <submittedName>
        <fullName evidence="3">Calcineurin-like phosphoesterase family protein</fullName>
    </submittedName>
</protein>
<accession>A0A0B6AUC0</accession>
<evidence type="ECO:0000313" key="4">
    <source>
        <dbReference type="Proteomes" id="UP000031829"/>
    </source>
</evidence>
<dbReference type="CDD" id="cd00838">
    <property type="entry name" value="MPP_superfamily"/>
    <property type="match status" value="1"/>
</dbReference>
<dbReference type="Pfam" id="PF12850">
    <property type="entry name" value="Metallophos_2"/>
    <property type="match status" value="1"/>
</dbReference>
<dbReference type="Proteomes" id="UP000031829">
    <property type="component" value="Chromosome"/>
</dbReference>
<dbReference type="Gene3D" id="3.60.21.10">
    <property type="match status" value="1"/>
</dbReference>
<evidence type="ECO:0000259" key="2">
    <source>
        <dbReference type="Pfam" id="PF12850"/>
    </source>
</evidence>
<dbReference type="GeneID" id="93642689"/>